<keyword evidence="2" id="KW-1185">Reference proteome</keyword>
<gene>
    <name evidence="1" type="ORF">HYH03_013327</name>
</gene>
<evidence type="ECO:0000313" key="2">
    <source>
        <dbReference type="Proteomes" id="UP000612055"/>
    </source>
</evidence>
<dbReference type="Proteomes" id="UP000612055">
    <property type="component" value="Unassembled WGS sequence"/>
</dbReference>
<name>A0A836BT50_9CHLO</name>
<sequence>MRAGNVEDEGAGASARRLVRDLRAYLSTSSEEQRQQLLQGGLCVAALSGLNGGGDMVATSSGGLHLDAAAPLQLIHESCALLTLTAFQHCNKDRKQATQQLQRAGTLLAYAHGVLRQGSPALQGALPEHLEVRCIVASTGGPAPPAGELPSALPLQPAGFRAVSARLQHLRLLGDRLVG</sequence>
<dbReference type="AlphaFoldDB" id="A0A836BT50"/>
<accession>A0A836BT50</accession>
<comment type="caution">
    <text evidence="1">The sequence shown here is derived from an EMBL/GenBank/DDBJ whole genome shotgun (WGS) entry which is preliminary data.</text>
</comment>
<evidence type="ECO:0000313" key="1">
    <source>
        <dbReference type="EMBL" id="KAG2488186.1"/>
    </source>
</evidence>
<dbReference type="EMBL" id="JAEHOE010000087">
    <property type="protein sequence ID" value="KAG2488186.1"/>
    <property type="molecule type" value="Genomic_DNA"/>
</dbReference>
<protein>
    <submittedName>
        <fullName evidence="1">Uncharacterized protein</fullName>
    </submittedName>
</protein>
<organism evidence="1 2">
    <name type="scientific">Edaphochlamys debaryana</name>
    <dbReference type="NCBI Taxonomy" id="47281"/>
    <lineage>
        <taxon>Eukaryota</taxon>
        <taxon>Viridiplantae</taxon>
        <taxon>Chlorophyta</taxon>
        <taxon>core chlorophytes</taxon>
        <taxon>Chlorophyceae</taxon>
        <taxon>CS clade</taxon>
        <taxon>Chlamydomonadales</taxon>
        <taxon>Chlamydomonadales incertae sedis</taxon>
        <taxon>Edaphochlamys</taxon>
    </lineage>
</organism>
<reference evidence="1" key="1">
    <citation type="journal article" date="2020" name="bioRxiv">
        <title>Comparative genomics of Chlamydomonas.</title>
        <authorList>
            <person name="Craig R.J."/>
            <person name="Hasan A.R."/>
            <person name="Ness R.W."/>
            <person name="Keightley P.D."/>
        </authorList>
    </citation>
    <scope>NUCLEOTIDE SEQUENCE</scope>
    <source>
        <strain evidence="1">CCAP 11/70</strain>
    </source>
</reference>
<proteinExistence type="predicted"/>